<proteinExistence type="predicted"/>
<reference evidence="1" key="1">
    <citation type="submission" date="2022-10" db="EMBL/GenBank/DDBJ databases">
        <title>Culturing micro-colonial fungi from biological soil crusts in the Mojave desert and describing Neophaeococcomyces mojavensis, and introducing the new genera and species Taxawa tesnikishii.</title>
        <authorList>
            <person name="Kurbessoian T."/>
            <person name="Stajich J.E."/>
        </authorList>
    </citation>
    <scope>NUCLEOTIDE SEQUENCE</scope>
    <source>
        <strain evidence="1">JES_112</strain>
    </source>
</reference>
<organism evidence="1 2">
    <name type="scientific">Neophaeococcomyces mojaviensis</name>
    <dbReference type="NCBI Taxonomy" id="3383035"/>
    <lineage>
        <taxon>Eukaryota</taxon>
        <taxon>Fungi</taxon>
        <taxon>Dikarya</taxon>
        <taxon>Ascomycota</taxon>
        <taxon>Pezizomycotina</taxon>
        <taxon>Eurotiomycetes</taxon>
        <taxon>Chaetothyriomycetidae</taxon>
        <taxon>Chaetothyriales</taxon>
        <taxon>Chaetothyriales incertae sedis</taxon>
        <taxon>Neophaeococcomyces</taxon>
    </lineage>
</organism>
<gene>
    <name evidence="1" type="ORF">H2198_002308</name>
</gene>
<evidence type="ECO:0000313" key="2">
    <source>
        <dbReference type="Proteomes" id="UP001172386"/>
    </source>
</evidence>
<keyword evidence="2" id="KW-1185">Reference proteome</keyword>
<name>A0ACC3AEG3_9EURO</name>
<sequence>MSVKKGSDVVDHQMPSNHGQRVLFNLPRLHLFEVNDQPWWPNLLREKVQDALTLAWVNKFPILQPTAPCDLAARTLPSVLKARISKYVYVDFASGAGGPTPFIEKHLNSQLREEGKEEVDFVLSDISPHIQAWENASKKSDHLHYIPKSVDASAAAPAQELLRDVPYTAGKGVMRLFSLAFHHFDDDLAAKILKNTVETSDGFCIFELQQRNYSSLLTVFCLWPMIMLMAPFHYLHDPIFLFFTYLVPLVPGNVQFDGLMSMLRTRTPNEVYALLQSQVPEEELSKWKFLHGEELHTWPFGWMSWIICYKDD</sequence>
<dbReference type="Proteomes" id="UP001172386">
    <property type="component" value="Unassembled WGS sequence"/>
</dbReference>
<accession>A0ACC3AEG3</accession>
<protein>
    <submittedName>
        <fullName evidence="1">Uncharacterized protein</fullName>
    </submittedName>
</protein>
<dbReference type="EMBL" id="JAPDRQ010000028">
    <property type="protein sequence ID" value="KAJ9660769.1"/>
    <property type="molecule type" value="Genomic_DNA"/>
</dbReference>
<evidence type="ECO:0000313" key="1">
    <source>
        <dbReference type="EMBL" id="KAJ9660769.1"/>
    </source>
</evidence>
<comment type="caution">
    <text evidence="1">The sequence shown here is derived from an EMBL/GenBank/DDBJ whole genome shotgun (WGS) entry which is preliminary data.</text>
</comment>